<accession>A0A3D9IFB4</accession>
<reference evidence="1 2" key="1">
    <citation type="submission" date="2018-07" db="EMBL/GenBank/DDBJ databases">
        <title>Genomic Encyclopedia of Type Strains, Phase III (KMG-III): the genomes of soil and plant-associated and newly described type strains.</title>
        <authorList>
            <person name="Whitman W."/>
        </authorList>
    </citation>
    <scope>NUCLEOTIDE SEQUENCE [LARGE SCALE GENOMIC DNA]</scope>
    <source>
        <strain evidence="1 2">CECT 8236</strain>
    </source>
</reference>
<name>A0A3D9IFB4_9BACL</name>
<proteinExistence type="predicted"/>
<dbReference type="AlphaFoldDB" id="A0A3D9IFB4"/>
<dbReference type="Pfam" id="PF21835">
    <property type="entry name" value="YIEGIA_cap"/>
    <property type="match status" value="1"/>
</dbReference>
<keyword evidence="2" id="KW-1185">Reference proteome</keyword>
<evidence type="ECO:0000313" key="1">
    <source>
        <dbReference type="EMBL" id="RED60472.1"/>
    </source>
</evidence>
<protein>
    <submittedName>
        <fullName evidence="1">Uncharacterized protein</fullName>
    </submittedName>
</protein>
<evidence type="ECO:0000313" key="2">
    <source>
        <dbReference type="Proteomes" id="UP000256869"/>
    </source>
</evidence>
<dbReference type="Proteomes" id="UP000256869">
    <property type="component" value="Unassembled WGS sequence"/>
</dbReference>
<dbReference type="InterPro" id="IPR054055">
    <property type="entry name" value="YpzH"/>
</dbReference>
<comment type="caution">
    <text evidence="1">The sequence shown here is derived from an EMBL/GenBank/DDBJ whole genome shotgun (WGS) entry which is preliminary data.</text>
</comment>
<dbReference type="EMBL" id="QRDY01000006">
    <property type="protein sequence ID" value="RED60472.1"/>
    <property type="molecule type" value="Genomic_DNA"/>
</dbReference>
<gene>
    <name evidence="1" type="ORF">DFP95_106264</name>
</gene>
<dbReference type="RefSeq" id="WP_245987640.1">
    <property type="nucleotide sequence ID" value="NZ_QRDY01000006.1"/>
</dbReference>
<sequence>MANIVGVVTTKQGSVAGGAPIFYVEDREQLQTFAHLLEKVLDCAAHEVNKDLFIIVNRH</sequence>
<organism evidence="1 2">
    <name type="scientific">Cohnella lupini</name>
    <dbReference type="NCBI Taxonomy" id="1294267"/>
    <lineage>
        <taxon>Bacteria</taxon>
        <taxon>Bacillati</taxon>
        <taxon>Bacillota</taxon>
        <taxon>Bacilli</taxon>
        <taxon>Bacillales</taxon>
        <taxon>Paenibacillaceae</taxon>
        <taxon>Cohnella</taxon>
    </lineage>
</organism>